<evidence type="ECO:0000313" key="4">
    <source>
        <dbReference type="EMBL" id="KAG0554329.1"/>
    </source>
</evidence>
<accession>A0A8T0G8I0</accession>
<dbReference type="InterPro" id="IPR014977">
    <property type="entry name" value="WRC_dom"/>
</dbReference>
<gene>
    <name evidence="4" type="ORF">KC19_12G082900</name>
</gene>
<evidence type="ECO:0000259" key="3">
    <source>
        <dbReference type="PROSITE" id="PS51667"/>
    </source>
</evidence>
<feature type="compositionally biased region" description="Basic residues" evidence="2">
    <location>
        <begin position="357"/>
        <end position="371"/>
    </location>
</feature>
<dbReference type="PROSITE" id="PS51667">
    <property type="entry name" value="WRC"/>
    <property type="match status" value="1"/>
</dbReference>
<dbReference type="AlphaFoldDB" id="A0A8T0G8I0"/>
<dbReference type="PANTHER" id="PTHR34122">
    <property type="entry name" value="EXPRESSED PROTEIN-RELATED"/>
    <property type="match status" value="1"/>
</dbReference>
<comment type="caution">
    <text evidence="4">The sequence shown here is derived from an EMBL/GenBank/DDBJ whole genome shotgun (WGS) entry which is preliminary data.</text>
</comment>
<feature type="region of interest" description="Disordered" evidence="2">
    <location>
        <begin position="65"/>
        <end position="84"/>
    </location>
</feature>
<feature type="compositionally biased region" description="Basic and acidic residues" evidence="2">
    <location>
        <begin position="235"/>
        <end position="246"/>
    </location>
</feature>
<feature type="domain" description="WRC" evidence="3">
    <location>
        <begin position="264"/>
        <end position="312"/>
    </location>
</feature>
<feature type="region of interest" description="Disordered" evidence="2">
    <location>
        <begin position="302"/>
        <end position="334"/>
    </location>
</feature>
<keyword evidence="1" id="KW-0539">Nucleus</keyword>
<dbReference type="PANTHER" id="PTHR34122:SF4">
    <property type="entry name" value="WRC DOMAIN-CONTAINING PROTEIN"/>
    <property type="match status" value="1"/>
</dbReference>
<dbReference type="Pfam" id="PF08879">
    <property type="entry name" value="WRC"/>
    <property type="match status" value="1"/>
</dbReference>
<dbReference type="Proteomes" id="UP000822688">
    <property type="component" value="Chromosome 12"/>
</dbReference>
<evidence type="ECO:0000256" key="2">
    <source>
        <dbReference type="SAM" id="MobiDB-lite"/>
    </source>
</evidence>
<organism evidence="4 5">
    <name type="scientific">Ceratodon purpureus</name>
    <name type="common">Fire moss</name>
    <name type="synonym">Dicranum purpureum</name>
    <dbReference type="NCBI Taxonomy" id="3225"/>
    <lineage>
        <taxon>Eukaryota</taxon>
        <taxon>Viridiplantae</taxon>
        <taxon>Streptophyta</taxon>
        <taxon>Embryophyta</taxon>
        <taxon>Bryophyta</taxon>
        <taxon>Bryophytina</taxon>
        <taxon>Bryopsida</taxon>
        <taxon>Dicranidae</taxon>
        <taxon>Pseudoditrichales</taxon>
        <taxon>Ditrichaceae</taxon>
        <taxon>Ceratodon</taxon>
    </lineage>
</organism>
<evidence type="ECO:0000256" key="1">
    <source>
        <dbReference type="ARBA" id="ARBA00023242"/>
    </source>
</evidence>
<feature type="compositionally biased region" description="Low complexity" evidence="2">
    <location>
        <begin position="65"/>
        <end position="81"/>
    </location>
</feature>
<dbReference type="EMBL" id="CM026433">
    <property type="protein sequence ID" value="KAG0554329.1"/>
    <property type="molecule type" value="Genomic_DNA"/>
</dbReference>
<reference evidence="4" key="1">
    <citation type="submission" date="2020-06" db="EMBL/GenBank/DDBJ databases">
        <title>WGS assembly of Ceratodon purpureus strain R40.</title>
        <authorList>
            <person name="Carey S.B."/>
            <person name="Jenkins J."/>
            <person name="Shu S."/>
            <person name="Lovell J.T."/>
            <person name="Sreedasyam A."/>
            <person name="Maumus F."/>
            <person name="Tiley G.P."/>
            <person name="Fernandez-Pozo N."/>
            <person name="Barry K."/>
            <person name="Chen C."/>
            <person name="Wang M."/>
            <person name="Lipzen A."/>
            <person name="Daum C."/>
            <person name="Saski C.A."/>
            <person name="Payton A.C."/>
            <person name="Mcbreen J.C."/>
            <person name="Conrad R.E."/>
            <person name="Kollar L.M."/>
            <person name="Olsson S."/>
            <person name="Huttunen S."/>
            <person name="Landis J.B."/>
            <person name="Wickett N.J."/>
            <person name="Johnson M.G."/>
            <person name="Rensing S.A."/>
            <person name="Grimwood J."/>
            <person name="Schmutz J."/>
            <person name="Mcdaniel S.F."/>
        </authorList>
    </citation>
    <scope>NUCLEOTIDE SEQUENCE</scope>
    <source>
        <strain evidence="4">R40</strain>
    </source>
</reference>
<name>A0A8T0G8I0_CERPU</name>
<proteinExistence type="predicted"/>
<evidence type="ECO:0000313" key="5">
    <source>
        <dbReference type="Proteomes" id="UP000822688"/>
    </source>
</evidence>
<feature type="region of interest" description="Disordered" evidence="2">
    <location>
        <begin position="225"/>
        <end position="278"/>
    </location>
</feature>
<protein>
    <recommendedName>
        <fullName evidence="3">WRC domain-containing protein</fullName>
    </recommendedName>
</protein>
<keyword evidence="5" id="KW-1185">Reference proteome</keyword>
<sequence length="371" mass="39915">MRLVGVGFADCCCLERANGTLEAAAESADVDLGRKRVSADGYSRSRPQISEGVGLSISSIIQAGKSSPKSNSSSAPASAESVLTSDTSVAKGTTDCSPFVAMKALDQPMLLLQSLKCVCTAAGDAGLTAKEAVARITDQGLPGLNEGGERLIVQVAKSFRGSSFFVEERGRYFIQESLSLKEKDYGMISSDTGYSSSRRDSGSASEIETAIEAARQLQNLQMIPESAGDDVGFNGREEKSVADRRVGTSRSKKGAKLASSSSREQSGPRCNRDDGKGWRCFRPAESGFSLCKYHRDQIRRAEIRRRRSKNKSKDESPVNVSNPTPKEAANAVIPDKDIVKIVDADLVESDDELPDQKRRRGVKAKSLKSIM</sequence>
<feature type="region of interest" description="Disordered" evidence="2">
    <location>
        <begin position="348"/>
        <end position="371"/>
    </location>
</feature>